<evidence type="ECO:0000256" key="9">
    <source>
        <dbReference type="ARBA" id="ARBA00023180"/>
    </source>
</evidence>
<feature type="transmembrane region" description="Helical" evidence="12">
    <location>
        <begin position="93"/>
        <end position="114"/>
    </location>
</feature>
<keyword evidence="10 11" id="KW-0807">Transducer</keyword>
<dbReference type="FunFam" id="1.10.1220.70:FF:000001">
    <property type="entry name" value="Olfactory receptor"/>
    <property type="match status" value="1"/>
</dbReference>
<keyword evidence="9" id="KW-0325">Glycoprotein</keyword>
<evidence type="ECO:0000256" key="12">
    <source>
        <dbReference type="RuleBase" id="RU363047"/>
    </source>
</evidence>
<evidence type="ECO:0000256" key="6">
    <source>
        <dbReference type="ARBA" id="ARBA00023040"/>
    </source>
</evidence>
<evidence type="ECO:0000259" key="13">
    <source>
        <dbReference type="PROSITE" id="PS50262"/>
    </source>
</evidence>
<proteinExistence type="inferred from homology"/>
<keyword evidence="7 12" id="KW-0472">Membrane</keyword>
<dbReference type="InterPro" id="IPR000276">
    <property type="entry name" value="GPCR_Rhodpsn"/>
</dbReference>
<dbReference type="PRINTS" id="PR00245">
    <property type="entry name" value="OLFACTORYR"/>
</dbReference>
<evidence type="ECO:0000313" key="15">
    <source>
        <dbReference type="Proteomes" id="UP000472273"/>
    </source>
</evidence>
<evidence type="ECO:0000256" key="2">
    <source>
        <dbReference type="ARBA" id="ARBA00010663"/>
    </source>
</evidence>
<feature type="domain" description="G-protein coupled receptors family 1 profile" evidence="13">
    <location>
        <begin position="73"/>
        <end position="322"/>
    </location>
</feature>
<protein>
    <recommendedName>
        <fullName evidence="12">Olfactory receptor</fullName>
    </recommendedName>
</protein>
<comment type="subcellular location">
    <subcellularLocation>
        <location evidence="1 12">Cell membrane</location>
        <topology evidence="1 12">Multi-pass membrane protein</topology>
    </subcellularLocation>
</comment>
<comment type="similarity">
    <text evidence="2 11">Belongs to the G-protein coupled receptor 1 family.</text>
</comment>
<feature type="transmembrane region" description="Helical" evidence="12">
    <location>
        <begin position="6"/>
        <end position="24"/>
    </location>
</feature>
<feature type="transmembrane region" description="Helical" evidence="12">
    <location>
        <begin position="57"/>
        <end position="81"/>
    </location>
</feature>
<dbReference type="Ensembl" id="ENSPTXT00000016541.1">
    <property type="protein sequence ID" value="ENSPTXP00000016054.1"/>
    <property type="gene ID" value="ENSPTXG00000011090.1"/>
</dbReference>
<evidence type="ECO:0000256" key="4">
    <source>
        <dbReference type="ARBA" id="ARBA00022692"/>
    </source>
</evidence>
<dbReference type="PROSITE" id="PS00237">
    <property type="entry name" value="G_PROTEIN_RECEP_F1_1"/>
    <property type="match status" value="1"/>
</dbReference>
<keyword evidence="3 12" id="KW-1003">Cell membrane</keyword>
<evidence type="ECO:0000256" key="1">
    <source>
        <dbReference type="ARBA" id="ARBA00004651"/>
    </source>
</evidence>
<keyword evidence="4 11" id="KW-0812">Transmembrane</keyword>
<reference evidence="14" key="2">
    <citation type="submission" date="2025-09" db="UniProtKB">
        <authorList>
            <consortium name="Ensembl"/>
        </authorList>
    </citation>
    <scope>IDENTIFICATION</scope>
</reference>
<dbReference type="CDD" id="cd15230">
    <property type="entry name" value="7tmA_OR5-like"/>
    <property type="match status" value="1"/>
</dbReference>
<feature type="transmembrane region" description="Helical" evidence="12">
    <location>
        <begin position="304"/>
        <end position="324"/>
    </location>
</feature>
<evidence type="ECO:0000256" key="3">
    <source>
        <dbReference type="ARBA" id="ARBA00022475"/>
    </source>
</evidence>
<evidence type="ECO:0000313" key="14">
    <source>
        <dbReference type="Ensembl" id="ENSPTXP00000016054.1"/>
    </source>
</evidence>
<feature type="transmembrane region" description="Helical" evidence="12">
    <location>
        <begin position="126"/>
        <end position="152"/>
    </location>
</feature>
<dbReference type="PROSITE" id="PS50262">
    <property type="entry name" value="G_PROTEIN_RECEP_F1_2"/>
    <property type="match status" value="1"/>
</dbReference>
<dbReference type="InterPro" id="IPR017452">
    <property type="entry name" value="GPCR_Rhodpsn_7TM"/>
</dbReference>
<organism evidence="14 15">
    <name type="scientific">Pseudonaja textilis</name>
    <name type="common">Eastern brown snake</name>
    <dbReference type="NCBI Taxonomy" id="8673"/>
    <lineage>
        <taxon>Eukaryota</taxon>
        <taxon>Metazoa</taxon>
        <taxon>Chordata</taxon>
        <taxon>Craniata</taxon>
        <taxon>Vertebrata</taxon>
        <taxon>Euteleostomi</taxon>
        <taxon>Lepidosauria</taxon>
        <taxon>Squamata</taxon>
        <taxon>Bifurcata</taxon>
        <taxon>Unidentata</taxon>
        <taxon>Episquamata</taxon>
        <taxon>Toxicofera</taxon>
        <taxon>Serpentes</taxon>
        <taxon>Colubroidea</taxon>
        <taxon>Elapidae</taxon>
        <taxon>Hydrophiinae</taxon>
        <taxon>Pseudonaja</taxon>
    </lineage>
</organism>
<gene>
    <name evidence="14" type="primary">LOC113448871</name>
</gene>
<keyword evidence="8 11" id="KW-0675">Receptor</keyword>
<evidence type="ECO:0000256" key="7">
    <source>
        <dbReference type="ARBA" id="ARBA00023136"/>
    </source>
</evidence>
<evidence type="ECO:0000256" key="8">
    <source>
        <dbReference type="ARBA" id="ARBA00023170"/>
    </source>
</evidence>
<evidence type="ECO:0000256" key="5">
    <source>
        <dbReference type="ARBA" id="ARBA00022989"/>
    </source>
</evidence>
<keyword evidence="5 12" id="KW-1133">Transmembrane helix</keyword>
<feature type="transmembrane region" description="Helical" evidence="12">
    <location>
        <begin position="232"/>
        <end position="257"/>
    </location>
</feature>
<keyword evidence="12" id="KW-0716">Sensory transduction</keyword>
<dbReference type="PRINTS" id="PR00237">
    <property type="entry name" value="GPCRRHODOPSN"/>
</dbReference>
<dbReference type="SUPFAM" id="SSF81321">
    <property type="entry name" value="Family A G protein-coupled receptor-like"/>
    <property type="match status" value="1"/>
</dbReference>
<dbReference type="AlphaFoldDB" id="A0A670YYL4"/>
<dbReference type="OMA" id="TACIFRL"/>
<dbReference type="GeneTree" id="ENSGT01150000286945"/>
<dbReference type="FunFam" id="1.20.1070.10:FF:000003">
    <property type="entry name" value="Olfactory receptor"/>
    <property type="match status" value="1"/>
</dbReference>
<keyword evidence="15" id="KW-1185">Reference proteome</keyword>
<dbReference type="GO" id="GO:0005886">
    <property type="term" value="C:plasma membrane"/>
    <property type="evidence" value="ECO:0007669"/>
    <property type="project" value="UniProtKB-SubCell"/>
</dbReference>
<feature type="transmembrane region" description="Helical" evidence="12">
    <location>
        <begin position="269"/>
        <end position="292"/>
    </location>
</feature>
<dbReference type="Pfam" id="PF13853">
    <property type="entry name" value="7tm_4"/>
    <property type="match status" value="1"/>
</dbReference>
<evidence type="ECO:0000256" key="10">
    <source>
        <dbReference type="ARBA" id="ARBA00023224"/>
    </source>
</evidence>
<keyword evidence="6 11" id="KW-0297">G-protein coupled receptor</keyword>
<dbReference type="PANTHER" id="PTHR48018">
    <property type="entry name" value="OLFACTORY RECEPTOR"/>
    <property type="match status" value="1"/>
</dbReference>
<accession>A0A670YYL4</accession>
<evidence type="ECO:0000256" key="11">
    <source>
        <dbReference type="RuleBase" id="RU000688"/>
    </source>
</evidence>
<dbReference type="GO" id="GO:0004984">
    <property type="term" value="F:olfactory receptor activity"/>
    <property type="evidence" value="ECO:0007669"/>
    <property type="project" value="InterPro"/>
</dbReference>
<name>A0A670YYL4_PSETE</name>
<dbReference type="Gene3D" id="1.20.1070.10">
    <property type="entry name" value="Rhodopsin 7-helix transmembrane proteins"/>
    <property type="match status" value="1"/>
</dbReference>
<dbReference type="GO" id="GO:0004930">
    <property type="term" value="F:G protein-coupled receptor activity"/>
    <property type="evidence" value="ECO:0007669"/>
    <property type="project" value="UniProtKB-KW"/>
</dbReference>
<sequence length="339" mass="38181">MSPSHNYLIIILFHSIFVSFYFCLQRPDSIRMDLQNNYTMVTEFILLGFTDEPNMQIVLFFLFLAIYLFTVTGSLGLIVLIRIDSHFHTPMYFFLLHLSFTDLCYVSVIAPKMLVNFLVDHKSISYAGCVVQLFLFTAFVTTECFLLAAMAIDRYMAICNPLMYPVFMSQELCNCLVAGSYAAGVANAVLQTVCIFRLSYCRCNILKHFFCDIPKLLQLSCSESHLSETLSVFASGMVAMTSISVIIISYLCILSAILKINSMKGKRKAFSTCVSHLTSVALLYGTGTFTHIHPNLKSGQDADMVISLIYTLIIPMLNPLIYSLRNKEVKEAIRKVTTS</sequence>
<keyword evidence="12" id="KW-0552">Olfaction</keyword>
<dbReference type="InterPro" id="IPR000725">
    <property type="entry name" value="Olfact_rcpt"/>
</dbReference>
<dbReference type="Proteomes" id="UP000472273">
    <property type="component" value="Unplaced"/>
</dbReference>
<reference evidence="14" key="1">
    <citation type="submission" date="2025-08" db="UniProtKB">
        <authorList>
            <consortium name="Ensembl"/>
        </authorList>
    </citation>
    <scope>IDENTIFICATION</scope>
</reference>